<protein>
    <submittedName>
        <fullName evidence="1">Uncharacterized protein</fullName>
    </submittedName>
</protein>
<accession>A0A8H6SNU5</accession>
<keyword evidence="2" id="KW-1185">Reference proteome</keyword>
<dbReference type="InterPro" id="IPR059179">
    <property type="entry name" value="MLKL-like_MCAfunc"/>
</dbReference>
<dbReference type="AlphaFoldDB" id="A0A8H6SNU5"/>
<dbReference type="EMBL" id="JACAZF010000006">
    <property type="protein sequence ID" value="KAF7302280.1"/>
    <property type="molecule type" value="Genomic_DNA"/>
</dbReference>
<gene>
    <name evidence="1" type="ORF">MIND_00795200</name>
</gene>
<name>A0A8H6SNU5_9AGAR</name>
<reference evidence="1" key="1">
    <citation type="submission" date="2020-05" db="EMBL/GenBank/DDBJ databases">
        <title>Mycena genomes resolve the evolution of fungal bioluminescence.</title>
        <authorList>
            <person name="Tsai I.J."/>
        </authorList>
    </citation>
    <scope>NUCLEOTIDE SEQUENCE</scope>
    <source>
        <strain evidence="1">171206Taipei</strain>
    </source>
</reference>
<evidence type="ECO:0000313" key="1">
    <source>
        <dbReference type="EMBL" id="KAF7302280.1"/>
    </source>
</evidence>
<dbReference type="GeneID" id="59347152"/>
<dbReference type="OrthoDB" id="3008031at2759"/>
<dbReference type="Proteomes" id="UP000636479">
    <property type="component" value="Unassembled WGS sequence"/>
</dbReference>
<comment type="caution">
    <text evidence="1">The sequence shown here is derived from an EMBL/GenBank/DDBJ whole genome shotgun (WGS) entry which is preliminary data.</text>
</comment>
<proteinExistence type="predicted"/>
<evidence type="ECO:0000313" key="2">
    <source>
        <dbReference type="Proteomes" id="UP000636479"/>
    </source>
</evidence>
<dbReference type="CDD" id="cd21037">
    <property type="entry name" value="MLKL_NTD"/>
    <property type="match status" value="1"/>
</dbReference>
<sequence>MGSCSRASTSTLFNITENVLQATHSVSPVFPPLQAASALVIYIQDSLHLFRSNKEQIRSLAEYCTRLSQELSSTIDGSKTTKYVEVIKNIQQYLESVARKPSVVRYLERKTVAANLQSFRDELWQEFLVFSMSATIDLQSHQQAFEVARKQDERDTQELIKKLAEDVHNTAAGTKQLASALSLPSRQGPDKQRQILQELQVRVLDSNRPEAEAVVLRESIRLAQICVAPNYRWYSNTFNEEHALSEIKDALSLCVDDIARDLSESGLLPRMTTIDIRHARNEFEKVTHLFRALDSRAGDVVLIRAFQLALVSPRTDGRMDSFVKPGLLAQIFV</sequence>
<dbReference type="RefSeq" id="XP_037220280.1">
    <property type="nucleotide sequence ID" value="XM_037364636.1"/>
</dbReference>
<organism evidence="1 2">
    <name type="scientific">Mycena indigotica</name>
    <dbReference type="NCBI Taxonomy" id="2126181"/>
    <lineage>
        <taxon>Eukaryota</taxon>
        <taxon>Fungi</taxon>
        <taxon>Dikarya</taxon>
        <taxon>Basidiomycota</taxon>
        <taxon>Agaricomycotina</taxon>
        <taxon>Agaricomycetes</taxon>
        <taxon>Agaricomycetidae</taxon>
        <taxon>Agaricales</taxon>
        <taxon>Marasmiineae</taxon>
        <taxon>Mycenaceae</taxon>
        <taxon>Mycena</taxon>
    </lineage>
</organism>